<dbReference type="InterPro" id="IPR038765">
    <property type="entry name" value="Papain-like_cys_pep_sf"/>
</dbReference>
<protein>
    <recommendedName>
        <fullName evidence="2">USP domain-containing protein</fullName>
    </recommendedName>
</protein>
<name>A0AAV2J5U6_KNICA</name>
<dbReference type="InterPro" id="IPR028889">
    <property type="entry name" value="USP"/>
</dbReference>
<evidence type="ECO:0000259" key="2">
    <source>
        <dbReference type="PROSITE" id="PS50235"/>
    </source>
</evidence>
<feature type="region of interest" description="Disordered" evidence="1">
    <location>
        <begin position="151"/>
        <end position="210"/>
    </location>
</feature>
<evidence type="ECO:0000256" key="1">
    <source>
        <dbReference type="SAM" id="MobiDB-lite"/>
    </source>
</evidence>
<dbReference type="AlphaFoldDB" id="A0AAV2J5U6"/>
<proteinExistence type="predicted"/>
<dbReference type="GO" id="GO:0016926">
    <property type="term" value="P:protein desumoylation"/>
    <property type="evidence" value="ECO:0007669"/>
    <property type="project" value="TreeGrafter"/>
</dbReference>
<accession>A0AAV2J5U6</accession>
<evidence type="ECO:0000313" key="3">
    <source>
        <dbReference type="EMBL" id="CAL1573016.1"/>
    </source>
</evidence>
<dbReference type="Pfam" id="PF15499">
    <property type="entry name" value="Peptidase_C98"/>
    <property type="match status" value="1"/>
</dbReference>
<reference evidence="3 4" key="1">
    <citation type="submission" date="2024-04" db="EMBL/GenBank/DDBJ databases">
        <authorList>
            <person name="Waldvogel A.-M."/>
            <person name="Schoenle A."/>
        </authorList>
    </citation>
    <scope>NUCLEOTIDE SEQUENCE [LARGE SCALE GENOMIC DNA]</scope>
</reference>
<dbReference type="GO" id="GO:0032183">
    <property type="term" value="F:SUMO binding"/>
    <property type="evidence" value="ECO:0007669"/>
    <property type="project" value="InterPro"/>
</dbReference>
<feature type="domain" description="USP" evidence="2">
    <location>
        <begin position="251"/>
        <end position="522"/>
    </location>
</feature>
<dbReference type="EMBL" id="OZ035833">
    <property type="protein sequence ID" value="CAL1573016.1"/>
    <property type="molecule type" value="Genomic_DNA"/>
</dbReference>
<gene>
    <name evidence="3" type="ORF">KC01_LOCUS4982</name>
</gene>
<organism evidence="3 4">
    <name type="scientific">Knipowitschia caucasica</name>
    <name type="common">Caucasian dwarf goby</name>
    <name type="synonym">Pomatoschistus caucasicus</name>
    <dbReference type="NCBI Taxonomy" id="637954"/>
    <lineage>
        <taxon>Eukaryota</taxon>
        <taxon>Metazoa</taxon>
        <taxon>Chordata</taxon>
        <taxon>Craniata</taxon>
        <taxon>Vertebrata</taxon>
        <taxon>Euteleostomi</taxon>
        <taxon>Actinopterygii</taxon>
        <taxon>Neopterygii</taxon>
        <taxon>Teleostei</taxon>
        <taxon>Neoteleostei</taxon>
        <taxon>Acanthomorphata</taxon>
        <taxon>Gobiaria</taxon>
        <taxon>Gobiiformes</taxon>
        <taxon>Gobioidei</taxon>
        <taxon>Gobiidae</taxon>
        <taxon>Gobiinae</taxon>
        <taxon>Knipowitschia</taxon>
    </lineage>
</organism>
<sequence length="726" mass="81018">MFYLAHGFKRELPETREKKVLKQERGVGHVRGGVCPVGGVMVIFTDWLLSPVIPRSTCGLSMAGEDTGLEAVASPMVGYLGKVQERAASLDQCPWCCSKGLTYPLRSYRINLEESITLCTNPQCLFPLVSRPLEDVLSSLVLVEPATEDDRNKPLTLVDDKPSPSSPKRLQEESSQGSERDGENHCTNTVSLDGISSLPDGDVSPPPAQTEATIEPMLSAENTVALTDYVVNSEIKDISPEEKLVPAPVEIFWRNKKNLCWLDSLLVALVNLKSLRNLKPPAEPQQSPVWRVLSTCDEANAAIQSQQQPDKDGSMKVPRQLLKTVNTTLETLRMSVFDLLQPKLQCKLGQKESPVFALPLLLKLDPWLESSFQASFRWDFRCSSCKSSTRENLVKTLPSFTNIVPDWHPLRASHLAPCNNCHQKNQRRRMVLQGASPVFVLHFVEGLPDNNIQVYNFNFKKRHYSVTAVIQYSSHQEHFVTWVHRSDGSWLEFDDLKHPHCTSHQTFPVPAQEIHIVFWEEEQRQESRACSPSSTSTETPLSTNRIHPSVKDLDNIAQELFQSSPDQSLLHPQNTSDIVDGISEQDASIMAEVDTTIGYKLLKKLKAKKKKLAQLNEMLGEARPDSTNAFSPGSVTSSTLDDEFLSDLFSPATTVTSTRSPDSTDFLEMLANGQEASVSMEMSQSTQMQQNTGMETNDFLDEFMSQAVAERPGEMEEDPLMELGVT</sequence>
<feature type="compositionally biased region" description="Low complexity" evidence="1">
    <location>
        <begin position="531"/>
        <end position="543"/>
    </location>
</feature>
<dbReference type="SUPFAM" id="SSF54001">
    <property type="entry name" value="Cysteine proteinases"/>
    <property type="match status" value="1"/>
</dbReference>
<dbReference type="PROSITE" id="PS50235">
    <property type="entry name" value="USP_3"/>
    <property type="match status" value="1"/>
</dbReference>
<dbReference type="Proteomes" id="UP001497482">
    <property type="component" value="Chromosome 11"/>
</dbReference>
<dbReference type="PANTHER" id="PTHR15294">
    <property type="entry name" value="RETINOVIN-RELATED"/>
    <property type="match status" value="1"/>
</dbReference>
<dbReference type="PANTHER" id="PTHR15294:SF3">
    <property type="entry name" value="SUMO-SPECIFIC ISOPEPTIDASE USPL1"/>
    <property type="match status" value="1"/>
</dbReference>
<feature type="region of interest" description="Disordered" evidence="1">
    <location>
        <begin position="527"/>
        <end position="546"/>
    </location>
</feature>
<dbReference type="InterPro" id="IPR028890">
    <property type="entry name" value="Peptidase_C98"/>
</dbReference>
<dbReference type="InterPro" id="IPR033505">
    <property type="entry name" value="USPL1"/>
</dbReference>
<dbReference type="GO" id="GO:0015030">
    <property type="term" value="C:Cajal body"/>
    <property type="evidence" value="ECO:0007669"/>
    <property type="project" value="TreeGrafter"/>
</dbReference>
<feature type="compositionally biased region" description="Basic and acidic residues" evidence="1">
    <location>
        <begin position="151"/>
        <end position="162"/>
    </location>
</feature>
<keyword evidence="4" id="KW-1185">Reference proteome</keyword>
<evidence type="ECO:0000313" key="4">
    <source>
        <dbReference type="Proteomes" id="UP001497482"/>
    </source>
</evidence>
<dbReference type="GO" id="GO:0030576">
    <property type="term" value="P:Cajal body organization"/>
    <property type="evidence" value="ECO:0007669"/>
    <property type="project" value="InterPro"/>
</dbReference>